<comment type="caution">
    <text evidence="1">The sequence shown here is derived from an EMBL/GenBank/DDBJ whole genome shotgun (WGS) entry which is preliminary data.</text>
</comment>
<organism evidence="1 2">
    <name type="scientific">Hypoxylon rubiginosum</name>
    <dbReference type="NCBI Taxonomy" id="110542"/>
    <lineage>
        <taxon>Eukaryota</taxon>
        <taxon>Fungi</taxon>
        <taxon>Dikarya</taxon>
        <taxon>Ascomycota</taxon>
        <taxon>Pezizomycotina</taxon>
        <taxon>Sordariomycetes</taxon>
        <taxon>Xylariomycetidae</taxon>
        <taxon>Xylariales</taxon>
        <taxon>Hypoxylaceae</taxon>
        <taxon>Hypoxylon</taxon>
    </lineage>
</organism>
<dbReference type="Proteomes" id="UP001497680">
    <property type="component" value="Unassembled WGS sequence"/>
</dbReference>
<gene>
    <name evidence="1" type="ORF">F4821DRAFT_249989</name>
</gene>
<accession>A0ACC0CLC1</accession>
<evidence type="ECO:0000313" key="1">
    <source>
        <dbReference type="EMBL" id="KAI6081146.1"/>
    </source>
</evidence>
<keyword evidence="2" id="KW-1185">Reference proteome</keyword>
<dbReference type="EMBL" id="MU394406">
    <property type="protein sequence ID" value="KAI6081146.1"/>
    <property type="molecule type" value="Genomic_DNA"/>
</dbReference>
<sequence length="547" mass="62675">MAITDFPLDPYKVLGIDRDAQQFEIRFAYRKLVLRSYQDKVQDPLPEEQRQKEFAQVQQAYDLLCGPSKGAGRDDQVQRILENNLERFEDPHRKEQNQKNIERALKYLTDRGRHEDQVQRTLPEWEKNSIRLEELARKREPLLKYGRSPGLLVARGQINDQEINAIPDTGAECNIIDATFAAKVGLTVQEHSRGEEIHLRMANGKHIQTHGIVEASWCFSISASKYGNNYRQWIEGDWRLVFYVLNDSVYDIILGNGFLMKTETMSRFKDRLSRVPRSLNALSVLRVNLMGVLSQRVRGILDNQAAILALPDSGSEPNLLSWEYVEQRHWALTSMDTRDKRLIQFADGSLGKTEGSIVAAWRFAPKKARIESLDMAQDLQVEFHVLRDCVYDAILGQDVIEETDTFLEHQDAIEYVEPDTEASATNLVTWAPIKKKGDHVPDHSLHNELQKRAANSHQQRREQPGQVQNRERYQRSHEPPPINRCTVSGDSNKVSTIPFDSVNNTSTTDTTRPSSTTSDKKSRYREFIGPNMGRGPSNVPRFVKKIV</sequence>
<proteinExistence type="predicted"/>
<protein>
    <submittedName>
        <fullName evidence="1">DnaJ domain-containing protein</fullName>
    </submittedName>
</protein>
<reference evidence="1 2" key="1">
    <citation type="journal article" date="2022" name="New Phytol.">
        <title>Ecological generalism drives hyperdiversity of secondary metabolite gene clusters in xylarialean endophytes.</title>
        <authorList>
            <person name="Franco M.E.E."/>
            <person name="Wisecaver J.H."/>
            <person name="Arnold A.E."/>
            <person name="Ju Y.M."/>
            <person name="Slot J.C."/>
            <person name="Ahrendt S."/>
            <person name="Moore L.P."/>
            <person name="Eastman K.E."/>
            <person name="Scott K."/>
            <person name="Konkel Z."/>
            <person name="Mondo S.J."/>
            <person name="Kuo A."/>
            <person name="Hayes R.D."/>
            <person name="Haridas S."/>
            <person name="Andreopoulos B."/>
            <person name="Riley R."/>
            <person name="LaButti K."/>
            <person name="Pangilinan J."/>
            <person name="Lipzen A."/>
            <person name="Amirebrahimi M."/>
            <person name="Yan J."/>
            <person name="Adam C."/>
            <person name="Keymanesh K."/>
            <person name="Ng V."/>
            <person name="Louie K."/>
            <person name="Northen T."/>
            <person name="Drula E."/>
            <person name="Henrissat B."/>
            <person name="Hsieh H.M."/>
            <person name="Youens-Clark K."/>
            <person name="Lutzoni F."/>
            <person name="Miadlikowska J."/>
            <person name="Eastwood D.C."/>
            <person name="Hamelin R.C."/>
            <person name="Grigoriev I.V."/>
            <person name="U'Ren J.M."/>
        </authorList>
    </citation>
    <scope>NUCLEOTIDE SEQUENCE [LARGE SCALE GENOMIC DNA]</scope>
    <source>
        <strain evidence="1 2">ER1909</strain>
    </source>
</reference>
<evidence type="ECO:0000313" key="2">
    <source>
        <dbReference type="Proteomes" id="UP001497680"/>
    </source>
</evidence>
<name>A0ACC0CLC1_9PEZI</name>